<dbReference type="Gene3D" id="2.115.10.20">
    <property type="entry name" value="Glycosyl hydrolase domain, family 43"/>
    <property type="match status" value="1"/>
</dbReference>
<dbReference type="Pfam" id="PF04041">
    <property type="entry name" value="Glyco_hydro_130"/>
    <property type="match status" value="1"/>
</dbReference>
<keyword evidence="5" id="KW-1185">Reference proteome</keyword>
<dbReference type="InterPro" id="IPR007184">
    <property type="entry name" value="Mannoside_phosphorylase"/>
</dbReference>
<dbReference type="SUPFAM" id="SSF75005">
    <property type="entry name" value="Arabinanase/levansucrase/invertase"/>
    <property type="match status" value="1"/>
</dbReference>
<organism evidence="4 5">
    <name type="scientific">Cyphellophora attinorum</name>
    <dbReference type="NCBI Taxonomy" id="1664694"/>
    <lineage>
        <taxon>Eukaryota</taxon>
        <taxon>Fungi</taxon>
        <taxon>Dikarya</taxon>
        <taxon>Ascomycota</taxon>
        <taxon>Pezizomycotina</taxon>
        <taxon>Eurotiomycetes</taxon>
        <taxon>Chaetothyriomycetidae</taxon>
        <taxon>Chaetothyriales</taxon>
        <taxon>Cyphellophoraceae</taxon>
        <taxon>Cyphellophora</taxon>
    </lineage>
</organism>
<dbReference type="GO" id="GO:0016757">
    <property type="term" value="F:glycosyltransferase activity"/>
    <property type="evidence" value="ECO:0007669"/>
    <property type="project" value="UniProtKB-KW"/>
</dbReference>
<dbReference type="STRING" id="1664694.A0A0N1GX69"/>
<evidence type="ECO:0000313" key="4">
    <source>
        <dbReference type="EMBL" id="KPI34670.1"/>
    </source>
</evidence>
<evidence type="ECO:0008006" key="6">
    <source>
        <dbReference type="Google" id="ProtNLM"/>
    </source>
</evidence>
<dbReference type="VEuPathDB" id="FungiDB:AB675_60"/>
<keyword evidence="2" id="KW-0808">Transferase</keyword>
<reference evidence="4 5" key="1">
    <citation type="submission" date="2015-06" db="EMBL/GenBank/DDBJ databases">
        <title>Draft genome of the ant-associated black yeast Phialophora attae CBS 131958.</title>
        <authorList>
            <person name="Moreno L.F."/>
            <person name="Stielow B.J."/>
            <person name="de Hoog S."/>
            <person name="Vicente V.A."/>
            <person name="Weiss V.A."/>
            <person name="de Vries M."/>
            <person name="Cruz L.M."/>
            <person name="Souza E.M."/>
        </authorList>
    </citation>
    <scope>NUCLEOTIDE SEQUENCE [LARGE SCALE GENOMIC DNA]</scope>
    <source>
        <strain evidence="4 5">CBS 131958</strain>
    </source>
</reference>
<dbReference type="AlphaFoldDB" id="A0A0N1GX69"/>
<sequence length="398" mass="44550">MTRVTHSSTDSRPDDRPKTDTHIAYVSEPPTITAESIEGDANYIPPTFPIGPFKKHAANPILKPNPDNAWEAAHLFNAAAIVLDAKVFLFYRAQNHEGLSSIGLAWSDDGISFTRLDRPILTATEPWEEGGGCEDPRVMRYEGTVYMTYSSYGMGRVRLCMCTSTNLVDWKKYEPMFPTWAEVEIGIDGRLGIRNDWTKAGAIFPEKDRDGKFNMLWGDDDLIKWETKSYGDHFAHGIHSWENRLLEAGLSPIKTKDGKWLFIYNAATTGGGKYKNNQYSVGQMLVDYDNLAGGPLARLEKPLLEVSEGNEQEGQVGNVVFCEGLVQFKAFEESEPSKYTRRFACHHNKSELWACVSSAIILIGGEDDLPNPSIGSAQRRIIPELRQDARIRAVPELV</sequence>
<feature type="region of interest" description="Disordered" evidence="3">
    <location>
        <begin position="1"/>
        <end position="22"/>
    </location>
</feature>
<evidence type="ECO:0000256" key="2">
    <source>
        <dbReference type="ARBA" id="ARBA00022679"/>
    </source>
</evidence>
<evidence type="ECO:0000313" key="5">
    <source>
        <dbReference type="Proteomes" id="UP000038010"/>
    </source>
</evidence>
<accession>A0A0N1GX69</accession>
<dbReference type="InterPro" id="IPR023296">
    <property type="entry name" value="Glyco_hydro_beta-prop_sf"/>
</dbReference>
<dbReference type="PANTHER" id="PTHR34106">
    <property type="entry name" value="GLYCOSIDASE"/>
    <property type="match status" value="1"/>
</dbReference>
<dbReference type="Proteomes" id="UP000038010">
    <property type="component" value="Unassembled WGS sequence"/>
</dbReference>
<dbReference type="GeneID" id="28738137"/>
<dbReference type="PANTHER" id="PTHR34106:SF5">
    <property type="entry name" value="GLYCOSIDASE"/>
    <property type="match status" value="1"/>
</dbReference>
<name>A0A0N1GX69_9EURO</name>
<comment type="caution">
    <text evidence="4">The sequence shown here is derived from an EMBL/GenBank/DDBJ whole genome shotgun (WGS) entry which is preliminary data.</text>
</comment>
<keyword evidence="1" id="KW-0328">Glycosyltransferase</keyword>
<evidence type="ECO:0000256" key="3">
    <source>
        <dbReference type="SAM" id="MobiDB-lite"/>
    </source>
</evidence>
<dbReference type="OrthoDB" id="21615at2759"/>
<dbReference type="EMBL" id="LFJN01000053">
    <property type="protein sequence ID" value="KPI34670.1"/>
    <property type="molecule type" value="Genomic_DNA"/>
</dbReference>
<gene>
    <name evidence="4" type="ORF">AB675_60</name>
</gene>
<proteinExistence type="predicted"/>
<protein>
    <recommendedName>
        <fullName evidence="6">Glycosyl hydrolase family 32 N-terminal domain-containing protein</fullName>
    </recommendedName>
</protein>
<dbReference type="RefSeq" id="XP_017994633.1">
    <property type="nucleotide sequence ID" value="XM_018146365.1"/>
</dbReference>
<dbReference type="CDD" id="cd18610">
    <property type="entry name" value="GH130_BT3780-like"/>
    <property type="match status" value="1"/>
</dbReference>
<feature type="compositionally biased region" description="Basic and acidic residues" evidence="3">
    <location>
        <begin position="9"/>
        <end position="21"/>
    </location>
</feature>
<evidence type="ECO:0000256" key="1">
    <source>
        <dbReference type="ARBA" id="ARBA00022676"/>
    </source>
</evidence>